<keyword evidence="2" id="KW-0238">DNA-binding</keyword>
<dbReference type="EMBL" id="CP003620">
    <property type="protein sequence ID" value="AFZ13606.1"/>
    <property type="molecule type" value="Genomic_DNA"/>
</dbReference>
<dbReference type="Gene3D" id="3.40.50.1390">
    <property type="entry name" value="Resolvase, N-terminal catalytic domain"/>
    <property type="match status" value="1"/>
</dbReference>
<dbReference type="InterPro" id="IPR036162">
    <property type="entry name" value="Resolvase-like_N_sf"/>
</dbReference>
<dbReference type="OrthoDB" id="2290206at2"/>
<dbReference type="RefSeq" id="WP_015203716.1">
    <property type="nucleotide sequence ID" value="NC_019753.1"/>
</dbReference>
<dbReference type="Proteomes" id="UP000010472">
    <property type="component" value="Chromosome"/>
</dbReference>
<dbReference type="InterPro" id="IPR050639">
    <property type="entry name" value="SSR_resolvase"/>
</dbReference>
<evidence type="ECO:0000313" key="8">
    <source>
        <dbReference type="EMBL" id="AFZ13606.1"/>
    </source>
</evidence>
<evidence type="ECO:0000259" key="7">
    <source>
        <dbReference type="PROSITE" id="PS51737"/>
    </source>
</evidence>
<gene>
    <name evidence="8" type="ORF">Cri9333_2756</name>
</gene>
<dbReference type="InterPro" id="IPR006118">
    <property type="entry name" value="Recombinase_CS"/>
</dbReference>
<sequence length="239" mass="26032">MAKGFSNKAAIYIRVSTSEQVTEGVSLDAQLAKLTTYCQQAGLEVVAVIRDEGVSAGKLLIQREGGAKLLEMIHRKEVTHVVALKLDRLFRNAGDALSTIDRWDGGGVTTHLIDFMGGQTLDTRSPMGRMMLGIAATFAQFERDLCGQRTKDALRHKKQNRQAYSPTPLGYVRDGSNLVANATEQAIITVIKSLRLAGKSLRAIATELTQRGLKTKRGGSWYASTIKAILSNDLHYSPG</sequence>
<evidence type="ECO:0000256" key="2">
    <source>
        <dbReference type="ARBA" id="ARBA00023125"/>
    </source>
</evidence>
<evidence type="ECO:0000313" key="9">
    <source>
        <dbReference type="Proteomes" id="UP000010472"/>
    </source>
</evidence>
<dbReference type="PANTHER" id="PTHR30461">
    <property type="entry name" value="DNA-INVERTASE FROM LAMBDOID PROPHAGE"/>
    <property type="match status" value="1"/>
</dbReference>
<dbReference type="PANTHER" id="PTHR30461:SF23">
    <property type="entry name" value="DNA RECOMBINASE-RELATED"/>
    <property type="match status" value="1"/>
</dbReference>
<protein>
    <submittedName>
        <fullName evidence="8">Resolvase domain protein</fullName>
    </submittedName>
</protein>
<feature type="domain" description="Recombinase" evidence="7">
    <location>
        <begin position="168"/>
        <end position="239"/>
    </location>
</feature>
<dbReference type="GO" id="GO:0003677">
    <property type="term" value="F:DNA binding"/>
    <property type="evidence" value="ECO:0007669"/>
    <property type="project" value="UniProtKB-KW"/>
</dbReference>
<dbReference type="HOGENOM" id="CLU_010686_0_2_3"/>
<dbReference type="GO" id="GO:0000150">
    <property type="term" value="F:DNA strand exchange activity"/>
    <property type="evidence" value="ECO:0007669"/>
    <property type="project" value="InterPro"/>
</dbReference>
<reference evidence="8 9" key="1">
    <citation type="submission" date="2012-06" db="EMBL/GenBank/DDBJ databases">
        <title>Finished chromosome of genome of Crinalium epipsammum PCC 9333.</title>
        <authorList>
            <consortium name="US DOE Joint Genome Institute"/>
            <person name="Gugger M."/>
            <person name="Coursin T."/>
            <person name="Rippka R."/>
            <person name="Tandeau De Marsac N."/>
            <person name="Huntemann M."/>
            <person name="Wei C.-L."/>
            <person name="Han J."/>
            <person name="Detter J.C."/>
            <person name="Han C."/>
            <person name="Tapia R."/>
            <person name="Davenport K."/>
            <person name="Daligault H."/>
            <person name="Erkkila T."/>
            <person name="Gu W."/>
            <person name="Munk A.C.C."/>
            <person name="Teshima H."/>
            <person name="Xu Y."/>
            <person name="Chain P."/>
            <person name="Chen A."/>
            <person name="Krypides N."/>
            <person name="Mavromatis K."/>
            <person name="Markowitz V."/>
            <person name="Szeto E."/>
            <person name="Ivanova N."/>
            <person name="Mikhailova N."/>
            <person name="Ovchinnikova G."/>
            <person name="Pagani I."/>
            <person name="Pati A."/>
            <person name="Goodwin L."/>
            <person name="Peters L."/>
            <person name="Pitluck S."/>
            <person name="Woyke T."/>
            <person name="Kerfeld C."/>
        </authorList>
    </citation>
    <scope>NUCLEOTIDE SEQUENCE [LARGE SCALE GENOMIC DNA]</scope>
    <source>
        <strain evidence="8 9">PCC 9333</strain>
    </source>
</reference>
<feature type="active site" description="O-(5'-phospho-DNA)-serine intermediate" evidence="4 5">
    <location>
        <position position="16"/>
    </location>
</feature>
<dbReference type="Pfam" id="PF07508">
    <property type="entry name" value="Recombinase"/>
    <property type="match status" value="1"/>
</dbReference>
<accession>K9W073</accession>
<dbReference type="STRING" id="1173022.Cri9333_2756"/>
<evidence type="ECO:0000256" key="1">
    <source>
        <dbReference type="ARBA" id="ARBA00022908"/>
    </source>
</evidence>
<evidence type="ECO:0000256" key="5">
    <source>
        <dbReference type="PROSITE-ProRule" id="PRU10137"/>
    </source>
</evidence>
<dbReference type="InterPro" id="IPR006119">
    <property type="entry name" value="Resolv_N"/>
</dbReference>
<evidence type="ECO:0000256" key="4">
    <source>
        <dbReference type="PIRSR" id="PIRSR606118-50"/>
    </source>
</evidence>
<dbReference type="InterPro" id="IPR011109">
    <property type="entry name" value="DNA_bind_recombinase_dom"/>
</dbReference>
<proteinExistence type="predicted"/>
<dbReference type="Pfam" id="PF00239">
    <property type="entry name" value="Resolvase"/>
    <property type="match status" value="1"/>
</dbReference>
<dbReference type="AlphaFoldDB" id="K9W073"/>
<dbReference type="KEGG" id="cep:Cri9333_2756"/>
<evidence type="ECO:0000259" key="6">
    <source>
        <dbReference type="PROSITE" id="PS51736"/>
    </source>
</evidence>
<keyword evidence="1" id="KW-0229">DNA integration</keyword>
<dbReference type="PROSITE" id="PS00397">
    <property type="entry name" value="RECOMBINASES_1"/>
    <property type="match status" value="1"/>
</dbReference>
<dbReference type="PROSITE" id="PS51737">
    <property type="entry name" value="RECOMBINASE_DNA_BIND"/>
    <property type="match status" value="1"/>
</dbReference>
<dbReference type="InterPro" id="IPR038109">
    <property type="entry name" value="DNA_bind_recomb_sf"/>
</dbReference>
<dbReference type="SUPFAM" id="SSF53041">
    <property type="entry name" value="Resolvase-like"/>
    <property type="match status" value="1"/>
</dbReference>
<keyword evidence="3" id="KW-0233">DNA recombination</keyword>
<name>K9W073_9CYAN</name>
<dbReference type="SMART" id="SM00857">
    <property type="entry name" value="Resolvase"/>
    <property type="match status" value="1"/>
</dbReference>
<dbReference type="PROSITE" id="PS51736">
    <property type="entry name" value="RECOMBINASES_3"/>
    <property type="match status" value="1"/>
</dbReference>
<evidence type="ECO:0000256" key="3">
    <source>
        <dbReference type="ARBA" id="ARBA00023172"/>
    </source>
</evidence>
<dbReference type="eggNOG" id="COG1961">
    <property type="taxonomic scope" value="Bacteria"/>
</dbReference>
<organism evidence="8 9">
    <name type="scientific">Crinalium epipsammum PCC 9333</name>
    <dbReference type="NCBI Taxonomy" id="1173022"/>
    <lineage>
        <taxon>Bacteria</taxon>
        <taxon>Bacillati</taxon>
        <taxon>Cyanobacteriota</taxon>
        <taxon>Cyanophyceae</taxon>
        <taxon>Gomontiellales</taxon>
        <taxon>Gomontiellaceae</taxon>
        <taxon>Crinalium</taxon>
    </lineage>
</organism>
<keyword evidence="9" id="KW-1185">Reference proteome</keyword>
<feature type="domain" description="Resolvase/invertase-type recombinase catalytic" evidence="6">
    <location>
        <begin position="8"/>
        <end position="161"/>
    </location>
</feature>
<dbReference type="CDD" id="cd00338">
    <property type="entry name" value="Ser_Recombinase"/>
    <property type="match status" value="1"/>
</dbReference>
<dbReference type="GO" id="GO:0015074">
    <property type="term" value="P:DNA integration"/>
    <property type="evidence" value="ECO:0007669"/>
    <property type="project" value="UniProtKB-KW"/>
</dbReference>
<dbReference type="Gene3D" id="3.90.1750.20">
    <property type="entry name" value="Putative Large Serine Recombinase, Chain B, Domain 2"/>
    <property type="match status" value="1"/>
</dbReference>